<proteinExistence type="predicted"/>
<accession>A0A846SAX0</accession>
<protein>
    <submittedName>
        <fullName evidence="2">MinD-like ATPase involved in chromosome partitioning or flagellar assembly</fullName>
    </submittedName>
</protein>
<dbReference type="InterPro" id="IPR027417">
    <property type="entry name" value="P-loop_NTPase"/>
</dbReference>
<keyword evidence="2" id="KW-0966">Cell projection</keyword>
<evidence type="ECO:0000313" key="2">
    <source>
        <dbReference type="EMBL" id="NJC57927.1"/>
    </source>
</evidence>
<dbReference type="RefSeq" id="WP_167951546.1">
    <property type="nucleotide sequence ID" value="NZ_BAAAPQ010000024.1"/>
</dbReference>
<dbReference type="SUPFAM" id="SSF52540">
    <property type="entry name" value="P-loop containing nucleoside triphosphate hydrolases"/>
    <property type="match status" value="1"/>
</dbReference>
<reference evidence="2 3" key="1">
    <citation type="submission" date="2020-03" db="EMBL/GenBank/DDBJ databases">
        <title>Sequencing the genomes of 1000 actinobacteria strains.</title>
        <authorList>
            <person name="Klenk H.-P."/>
        </authorList>
    </citation>
    <scope>NUCLEOTIDE SEQUENCE [LARGE SCALE GENOMIC DNA]</scope>
    <source>
        <strain evidence="2 3">DSM 18964</strain>
    </source>
</reference>
<feature type="region of interest" description="Disordered" evidence="1">
    <location>
        <begin position="391"/>
        <end position="416"/>
    </location>
</feature>
<sequence>MTQVLLAVDFEFDLILFELLSEVDEVTIVARPADEVELLALCRTGSADVVIVGQYFPGLDFDVIAAIGSTGTSVLGFGNDAEALAALGIDRTVPSTADASTVAQSLADTRDSTVVPPRPSTPPGSGRGQGRIVTVWGTGSSPGRTLTAVNLGDHGARQGHRSVIVDADTVAAMVATTLGLTEESAHLASLCRLETEKTPPSDISGLPHATIREDFHAVTGLTRPDRWPEVRASVLTAVLARLAKMFDFVIVDVSDRIDPDDDFADPFYDRHCATRAALDAADTVLVLAAGDPIGLQRLVKLLGTDRIESIRSKMRIGITKVRAGAVGHPAEARIREVLARFVRTDPDFIFSDDRVTVDAAMLAGHTLHEANPKSVLNQEISAAVTELLPARKRSRKSGLRTSGPRTSGAGRAAKSL</sequence>
<dbReference type="EMBL" id="JAATJN010000001">
    <property type="protein sequence ID" value="NJC57927.1"/>
    <property type="molecule type" value="Genomic_DNA"/>
</dbReference>
<comment type="caution">
    <text evidence="2">The sequence shown here is derived from an EMBL/GenBank/DDBJ whole genome shotgun (WGS) entry which is preliminary data.</text>
</comment>
<keyword evidence="3" id="KW-1185">Reference proteome</keyword>
<name>A0A846SAX0_9MICO</name>
<evidence type="ECO:0000256" key="1">
    <source>
        <dbReference type="SAM" id="MobiDB-lite"/>
    </source>
</evidence>
<evidence type="ECO:0000313" key="3">
    <source>
        <dbReference type="Proteomes" id="UP000576792"/>
    </source>
</evidence>
<dbReference type="AlphaFoldDB" id="A0A846SAX0"/>
<keyword evidence="2" id="KW-0282">Flagellum</keyword>
<feature type="region of interest" description="Disordered" evidence="1">
    <location>
        <begin position="100"/>
        <end position="131"/>
    </location>
</feature>
<keyword evidence="2" id="KW-0969">Cilium</keyword>
<dbReference type="Proteomes" id="UP000576792">
    <property type="component" value="Unassembled WGS sequence"/>
</dbReference>
<organism evidence="2 3">
    <name type="scientific">Brevibacterium marinum</name>
    <dbReference type="NCBI Taxonomy" id="418643"/>
    <lineage>
        <taxon>Bacteria</taxon>
        <taxon>Bacillati</taxon>
        <taxon>Actinomycetota</taxon>
        <taxon>Actinomycetes</taxon>
        <taxon>Micrococcales</taxon>
        <taxon>Brevibacteriaceae</taxon>
        <taxon>Brevibacterium</taxon>
    </lineage>
</organism>
<dbReference type="Gene3D" id="3.40.50.300">
    <property type="entry name" value="P-loop containing nucleotide triphosphate hydrolases"/>
    <property type="match status" value="1"/>
</dbReference>
<gene>
    <name evidence="2" type="ORF">BKA07_002962</name>
</gene>